<proteinExistence type="predicted"/>
<keyword evidence="3" id="KW-1185">Reference proteome</keyword>
<dbReference type="Pfam" id="PF07238">
    <property type="entry name" value="PilZ"/>
    <property type="match status" value="2"/>
</dbReference>
<dbReference type="OrthoDB" id="7929489at2"/>
<reference evidence="2 3" key="1">
    <citation type="submission" date="2019-01" db="EMBL/GenBank/DDBJ databases">
        <title>Sphingorhabdus lacus sp.nov., isolated from an oligotrophic freshwater lake.</title>
        <authorList>
            <person name="Park M."/>
        </authorList>
    </citation>
    <scope>NUCLEOTIDE SEQUENCE [LARGE SCALE GENOMIC DNA]</scope>
    <source>
        <strain evidence="2 3">IMCC26285</strain>
    </source>
</reference>
<dbReference type="RefSeq" id="WP_160354060.1">
    <property type="nucleotide sequence ID" value="NZ_SDWJ01000002.1"/>
</dbReference>
<comment type="caution">
    <text evidence="2">The sequence shown here is derived from an EMBL/GenBank/DDBJ whole genome shotgun (WGS) entry which is preliminary data.</text>
</comment>
<sequence length="239" mass="26471">MADKYMHLAGFPDPLESHVAAGDPHVNVDGNPPTMNAETPAAIAKPEERRGGQRHRAVMRAARLSSCVHKVEGMGVVRNISEGGMLVHSHLSFETGERVAISLLDGDRIEGEVVWRNGTAFGIRFCSWISVERVLAKSLVTDTAMRPRRPRLTINYPILVRSGSYLADARICDISQRGAKIQFNKYLLIDCRVQISKGDLRPATGSVKWQVGDLVGLEFHRTLSLDELSMWTSLQLNTL</sequence>
<name>A0A6I4M1I3_9SPHN</name>
<gene>
    <name evidence="2" type="ORF">EUU23_10420</name>
</gene>
<evidence type="ECO:0000313" key="3">
    <source>
        <dbReference type="Proteomes" id="UP000471147"/>
    </source>
</evidence>
<feature type="domain" description="PilZ" evidence="1">
    <location>
        <begin position="148"/>
        <end position="226"/>
    </location>
</feature>
<dbReference type="EMBL" id="SDWJ01000002">
    <property type="protein sequence ID" value="MVZ98106.1"/>
    <property type="molecule type" value="Genomic_DNA"/>
</dbReference>
<evidence type="ECO:0000259" key="1">
    <source>
        <dbReference type="Pfam" id="PF07238"/>
    </source>
</evidence>
<dbReference type="AlphaFoldDB" id="A0A6I4M1I3"/>
<organism evidence="2 3">
    <name type="scientific">Sphingorhabdus profundilacus</name>
    <dbReference type="NCBI Taxonomy" id="2509718"/>
    <lineage>
        <taxon>Bacteria</taxon>
        <taxon>Pseudomonadati</taxon>
        <taxon>Pseudomonadota</taxon>
        <taxon>Alphaproteobacteria</taxon>
        <taxon>Sphingomonadales</taxon>
        <taxon>Sphingomonadaceae</taxon>
        <taxon>Sphingorhabdus</taxon>
    </lineage>
</organism>
<dbReference type="Proteomes" id="UP000471147">
    <property type="component" value="Unassembled WGS sequence"/>
</dbReference>
<feature type="domain" description="PilZ" evidence="1">
    <location>
        <begin position="54"/>
        <end position="125"/>
    </location>
</feature>
<dbReference type="GO" id="GO:0035438">
    <property type="term" value="F:cyclic-di-GMP binding"/>
    <property type="evidence" value="ECO:0007669"/>
    <property type="project" value="InterPro"/>
</dbReference>
<protein>
    <submittedName>
        <fullName evidence="2">PilZ domain-containing protein</fullName>
    </submittedName>
</protein>
<dbReference type="SUPFAM" id="SSF141371">
    <property type="entry name" value="PilZ domain-like"/>
    <property type="match status" value="2"/>
</dbReference>
<dbReference type="InterPro" id="IPR009875">
    <property type="entry name" value="PilZ_domain"/>
</dbReference>
<evidence type="ECO:0000313" key="2">
    <source>
        <dbReference type="EMBL" id="MVZ98106.1"/>
    </source>
</evidence>
<accession>A0A6I4M1I3</accession>